<sequence>MTSYGDHSIEQLHIDLQVAFLKTM</sequence>
<protein>
    <submittedName>
        <fullName evidence="1">Uncharacterized protein</fullName>
    </submittedName>
</protein>
<evidence type="ECO:0000313" key="1">
    <source>
        <dbReference type="EMBL" id="SBT08692.1"/>
    </source>
</evidence>
<evidence type="ECO:0000313" key="2">
    <source>
        <dbReference type="Proteomes" id="UP000199600"/>
    </source>
</evidence>
<dbReference type="EMBL" id="FLQY01000212">
    <property type="protein sequence ID" value="SBT08692.1"/>
    <property type="molecule type" value="Genomic_DNA"/>
</dbReference>
<organism evidence="1 2">
    <name type="scientific">Candidatus Propionivibrio aalborgensis</name>
    <dbReference type="NCBI Taxonomy" id="1860101"/>
    <lineage>
        <taxon>Bacteria</taxon>
        <taxon>Pseudomonadati</taxon>
        <taxon>Pseudomonadota</taxon>
        <taxon>Betaproteobacteria</taxon>
        <taxon>Rhodocyclales</taxon>
        <taxon>Rhodocyclaceae</taxon>
        <taxon>Propionivibrio</taxon>
    </lineage>
</organism>
<proteinExistence type="predicted"/>
<accession>A0A1A8XVR4</accession>
<dbReference type="AlphaFoldDB" id="A0A1A8XVR4"/>
<reference evidence="1 2" key="1">
    <citation type="submission" date="2016-06" db="EMBL/GenBank/DDBJ databases">
        <authorList>
            <person name="Kjaerup R.B."/>
            <person name="Dalgaard T.S."/>
            <person name="Juul-Madsen H.R."/>
        </authorList>
    </citation>
    <scope>NUCLEOTIDE SEQUENCE [LARGE SCALE GENOMIC DNA]</scope>
    <source>
        <strain evidence="1">2</strain>
    </source>
</reference>
<gene>
    <name evidence="1" type="ORF">PROAA_290012</name>
</gene>
<dbReference type="Proteomes" id="UP000199600">
    <property type="component" value="Unassembled WGS sequence"/>
</dbReference>
<keyword evidence="2" id="KW-1185">Reference proteome</keyword>
<name>A0A1A8XVR4_9RHOO</name>